<protein>
    <submittedName>
        <fullName evidence="1">Uncharacterized protein</fullName>
    </submittedName>
</protein>
<organism evidence="1 2">
    <name type="scientific">Paecilomyces lecythidis</name>
    <dbReference type="NCBI Taxonomy" id="3004212"/>
    <lineage>
        <taxon>Eukaryota</taxon>
        <taxon>Fungi</taxon>
        <taxon>Dikarya</taxon>
        <taxon>Ascomycota</taxon>
        <taxon>Pezizomycotina</taxon>
        <taxon>Eurotiomycetes</taxon>
        <taxon>Eurotiomycetidae</taxon>
        <taxon>Eurotiales</taxon>
        <taxon>Thermoascaceae</taxon>
        <taxon>Paecilomyces</taxon>
    </lineage>
</organism>
<comment type="caution">
    <text evidence="1">The sequence shown here is derived from an EMBL/GenBank/DDBJ whole genome shotgun (WGS) entry which is preliminary data.</text>
</comment>
<proteinExistence type="predicted"/>
<dbReference type="EMBL" id="JAVDPF010000045">
    <property type="protein sequence ID" value="KAL1867181.1"/>
    <property type="molecule type" value="Genomic_DNA"/>
</dbReference>
<evidence type="ECO:0000313" key="2">
    <source>
        <dbReference type="Proteomes" id="UP001583193"/>
    </source>
</evidence>
<sequence length="208" mass="24053">MPEAYDSLPSLRGAANLFNNKHAEEYLLGPIRQLFLDFDVHDHFGISLLHKHFQIEKNERLVDYRNISMPWAANDTCGSIVPKYEGFVVPRTFRVFHEQLIPYEFEFSTIPVFHNSGHANFLQKLADLLRQYDLDKVFGVRSLTEYNPELSVEVTEGKTNIMIPRGSVQESDLIEALWVFSPNGLQKCHCREYCLIINKKHVENHGCS</sequence>
<accession>A0ABR3WU25</accession>
<gene>
    <name evidence="1" type="ORF">Plec18167_008722</name>
</gene>
<reference evidence="1 2" key="1">
    <citation type="journal article" date="2024" name="IMA Fungus">
        <title>IMA Genome - F19 : A genome assembly and annotation guide to empower mycologists, including annotated draft genome sequences of Ceratocystis pirilliformis, Diaporthe australafricana, Fusarium ophioides, Paecilomyces lecythidis, and Sporothrix stenoceras.</title>
        <authorList>
            <person name="Aylward J."/>
            <person name="Wilson A.M."/>
            <person name="Visagie C.M."/>
            <person name="Spraker J."/>
            <person name="Barnes I."/>
            <person name="Buitendag C."/>
            <person name="Ceriani C."/>
            <person name="Del Mar Angel L."/>
            <person name="du Plessis D."/>
            <person name="Fuchs T."/>
            <person name="Gasser K."/>
            <person name="Kramer D."/>
            <person name="Li W."/>
            <person name="Munsamy K."/>
            <person name="Piso A."/>
            <person name="Price J.L."/>
            <person name="Sonnekus B."/>
            <person name="Thomas C."/>
            <person name="van der Nest A."/>
            <person name="van Dijk A."/>
            <person name="van Heerden A."/>
            <person name="van Vuuren N."/>
            <person name="Yilmaz N."/>
            <person name="Duong T.A."/>
            <person name="van der Merwe N.A."/>
            <person name="Wingfield M.J."/>
            <person name="Wingfield B.D."/>
        </authorList>
    </citation>
    <scope>NUCLEOTIDE SEQUENCE [LARGE SCALE GENOMIC DNA]</scope>
    <source>
        <strain evidence="1 2">CMW 18167</strain>
    </source>
</reference>
<evidence type="ECO:0000313" key="1">
    <source>
        <dbReference type="EMBL" id="KAL1867181.1"/>
    </source>
</evidence>
<dbReference type="Proteomes" id="UP001583193">
    <property type="component" value="Unassembled WGS sequence"/>
</dbReference>
<name>A0ABR3WU25_9EURO</name>
<keyword evidence="2" id="KW-1185">Reference proteome</keyword>